<dbReference type="Gene3D" id="3.30.40.10">
    <property type="entry name" value="Zinc/RING finger domain, C3HC4 (zinc finger)"/>
    <property type="match status" value="1"/>
</dbReference>
<dbReference type="GO" id="GO:0000785">
    <property type="term" value="C:chromatin"/>
    <property type="evidence" value="ECO:0007669"/>
    <property type="project" value="TreeGrafter"/>
</dbReference>
<comment type="pathway">
    <text evidence="1">Protein modification; protein sumoylation.</text>
</comment>
<reference evidence="12" key="1">
    <citation type="submission" date="2023-06" db="EMBL/GenBank/DDBJ databases">
        <title>Genomic analysis of the entomopathogenic nematode Steinernema hermaphroditum.</title>
        <authorList>
            <person name="Schwarz E.M."/>
            <person name="Heppert J.K."/>
            <person name="Baniya A."/>
            <person name="Schwartz H.T."/>
            <person name="Tan C.-H."/>
            <person name="Antoshechkin I."/>
            <person name="Sternberg P.W."/>
            <person name="Goodrich-Blair H."/>
            <person name="Dillman A.R."/>
        </authorList>
    </citation>
    <scope>NUCLEOTIDE SEQUENCE</scope>
    <source>
        <strain evidence="12">PS9179</strain>
        <tissue evidence="12">Whole animal</tissue>
    </source>
</reference>
<feature type="domain" description="SP-RING-type" evidence="10">
    <location>
        <begin position="329"/>
        <end position="414"/>
    </location>
</feature>
<dbReference type="InterPro" id="IPR004181">
    <property type="entry name" value="Znf_MIZ"/>
</dbReference>
<organism evidence="12 13">
    <name type="scientific">Steinernema hermaphroditum</name>
    <dbReference type="NCBI Taxonomy" id="289476"/>
    <lineage>
        <taxon>Eukaryota</taxon>
        <taxon>Metazoa</taxon>
        <taxon>Ecdysozoa</taxon>
        <taxon>Nematoda</taxon>
        <taxon>Chromadorea</taxon>
        <taxon>Rhabditida</taxon>
        <taxon>Tylenchina</taxon>
        <taxon>Panagrolaimomorpha</taxon>
        <taxon>Strongyloidoidea</taxon>
        <taxon>Steinernematidae</taxon>
        <taxon>Steinernema</taxon>
    </lineage>
</organism>
<keyword evidence="5 8" id="KW-0863">Zinc-finger</keyword>
<evidence type="ECO:0008006" key="14">
    <source>
        <dbReference type="Google" id="ProtNLM"/>
    </source>
</evidence>
<name>A0AA39INA6_9BILA</name>
<comment type="similarity">
    <text evidence="2">Belongs to the PIAS family.</text>
</comment>
<dbReference type="Proteomes" id="UP001175271">
    <property type="component" value="Unassembled WGS sequence"/>
</dbReference>
<dbReference type="CDD" id="cd16650">
    <property type="entry name" value="SP-RING_PIAS-like"/>
    <property type="match status" value="1"/>
</dbReference>
<proteinExistence type="inferred from homology"/>
<protein>
    <recommendedName>
        <fullName evidence="14">SP-RING-type domain-containing protein</fullName>
    </recommendedName>
</protein>
<dbReference type="AlphaFoldDB" id="A0AA39INA6"/>
<dbReference type="SUPFAM" id="SSF68906">
    <property type="entry name" value="SAP domain"/>
    <property type="match status" value="1"/>
</dbReference>
<evidence type="ECO:0000313" key="12">
    <source>
        <dbReference type="EMBL" id="KAK0426189.1"/>
    </source>
</evidence>
<dbReference type="InterPro" id="IPR036361">
    <property type="entry name" value="SAP_dom_sf"/>
</dbReference>
<keyword evidence="6" id="KW-0833">Ubl conjugation pathway</keyword>
<dbReference type="PROSITE" id="PS51044">
    <property type="entry name" value="ZF_SP_RING"/>
    <property type="match status" value="1"/>
</dbReference>
<evidence type="ECO:0000256" key="3">
    <source>
        <dbReference type="ARBA" id="ARBA00022679"/>
    </source>
</evidence>
<keyword evidence="13" id="KW-1185">Reference proteome</keyword>
<dbReference type="Gene3D" id="1.10.720.30">
    <property type="entry name" value="SAP domain"/>
    <property type="match status" value="1"/>
</dbReference>
<dbReference type="GO" id="GO:0003712">
    <property type="term" value="F:transcription coregulator activity"/>
    <property type="evidence" value="ECO:0007669"/>
    <property type="project" value="TreeGrafter"/>
</dbReference>
<evidence type="ECO:0000256" key="6">
    <source>
        <dbReference type="ARBA" id="ARBA00022786"/>
    </source>
</evidence>
<dbReference type="PANTHER" id="PTHR10782">
    <property type="entry name" value="ZINC FINGER MIZ DOMAIN-CONTAINING PROTEIN"/>
    <property type="match status" value="1"/>
</dbReference>
<feature type="domain" description="PINIT" evidence="11">
    <location>
        <begin position="132"/>
        <end position="295"/>
    </location>
</feature>
<keyword evidence="4" id="KW-0479">Metal-binding</keyword>
<evidence type="ECO:0000256" key="2">
    <source>
        <dbReference type="ARBA" id="ARBA00005383"/>
    </source>
</evidence>
<sequence length="706" mass="77806">MMSQQEIDQCQQMLQQYRVNELHLLLGHFKAPKLGKKHELLQRCYSFLENPRYQREFAQEIRKVNSNTQRYTAYPQTYPARQPNGPNYGGTVSWSHSAVQMNSFRPPDDRQLQSMLIGTNSSYQMNGIPNGFASAGGSTYRVKNLRTGKLPFFDVKGVILDLKELPATIAGMQQPSSKMQFEFDVPPTVLSGLVRNETMPLPRKELQLRFFSADSNNIEQFDSFPPNCGVRIDGNPVVLPNIIPTNKPNVEPKRPSRPVNVTTYISPALNKHTITVEWSSDKRFWAVGIYHVERLNSAILFTRLTNDARFMRPLNVTRNTIIQRLNRGEDDGISMDTMKVSLLCPLGRTRMTMPAKGAECTHLQCFDLNLYLMMNEKRPTWKCAICDKISSAYKLIIDQYFLDILQRAESSVSDVELLKDGSWRVVKVEAETLSSDEDGDIVPCKISSSSAAPTRSSSIVVKPSSSTSPALDDDVITLDSDEDEAYTPPPPSTSTIRTNDSTGTPVLSSPQAVASEKSDISIICLDDSDGDCIPASTSPPVISSAGSQSQTTDALQALNMVTSMPTTSEPTLSASTRQQTLMSALAPVMAQNAELMSAVGGSPLQPASSLAVIHQNALFATSSSYGALPPPVPTSQFSWNAAYNGMTSPTLIPQQRGYGAFGDFSFMNANGRSNFDPTQRNIQETMAQLLGSINQSTQQGYYDRTS</sequence>
<dbReference type="PANTHER" id="PTHR10782:SF94">
    <property type="entry name" value="SUPPRESSOR OF VARIEGATION 2-10, ISOFORM I"/>
    <property type="match status" value="1"/>
</dbReference>
<evidence type="ECO:0000256" key="5">
    <source>
        <dbReference type="ARBA" id="ARBA00022771"/>
    </source>
</evidence>
<dbReference type="GO" id="GO:0061665">
    <property type="term" value="F:SUMO ligase activity"/>
    <property type="evidence" value="ECO:0007669"/>
    <property type="project" value="TreeGrafter"/>
</dbReference>
<dbReference type="EMBL" id="JAUCMV010000001">
    <property type="protein sequence ID" value="KAK0426189.1"/>
    <property type="molecule type" value="Genomic_DNA"/>
</dbReference>
<dbReference type="Pfam" id="PF14324">
    <property type="entry name" value="PINIT"/>
    <property type="match status" value="1"/>
</dbReference>
<keyword evidence="7" id="KW-0862">Zinc</keyword>
<gene>
    <name evidence="12" type="ORF">QR680_009578</name>
</gene>
<evidence type="ECO:0000256" key="9">
    <source>
        <dbReference type="SAM" id="MobiDB-lite"/>
    </source>
</evidence>
<accession>A0AA39INA6</accession>
<evidence type="ECO:0000259" key="11">
    <source>
        <dbReference type="PROSITE" id="PS51466"/>
    </source>
</evidence>
<dbReference type="GO" id="GO:0008270">
    <property type="term" value="F:zinc ion binding"/>
    <property type="evidence" value="ECO:0007669"/>
    <property type="project" value="UniProtKB-KW"/>
</dbReference>
<dbReference type="Pfam" id="PF02891">
    <property type="entry name" value="zf-MIZ"/>
    <property type="match status" value="1"/>
</dbReference>
<evidence type="ECO:0000256" key="8">
    <source>
        <dbReference type="PROSITE-ProRule" id="PRU00452"/>
    </source>
</evidence>
<comment type="caution">
    <text evidence="12">The sequence shown here is derived from an EMBL/GenBank/DDBJ whole genome shotgun (WGS) entry which is preliminary data.</text>
</comment>
<keyword evidence="3" id="KW-0808">Transferase</keyword>
<evidence type="ECO:0000256" key="4">
    <source>
        <dbReference type="ARBA" id="ARBA00022723"/>
    </source>
</evidence>
<evidence type="ECO:0000259" key="10">
    <source>
        <dbReference type="PROSITE" id="PS51044"/>
    </source>
</evidence>
<dbReference type="GO" id="GO:0006357">
    <property type="term" value="P:regulation of transcription by RNA polymerase II"/>
    <property type="evidence" value="ECO:0007669"/>
    <property type="project" value="TreeGrafter"/>
</dbReference>
<dbReference type="Gene3D" id="2.60.120.780">
    <property type="entry name" value="PINIT domain"/>
    <property type="match status" value="1"/>
</dbReference>
<dbReference type="PROSITE" id="PS51466">
    <property type="entry name" value="PINIT"/>
    <property type="match status" value="1"/>
</dbReference>
<evidence type="ECO:0000256" key="7">
    <source>
        <dbReference type="ARBA" id="ARBA00022833"/>
    </source>
</evidence>
<dbReference type="GO" id="GO:0016925">
    <property type="term" value="P:protein sumoylation"/>
    <property type="evidence" value="ECO:0007669"/>
    <property type="project" value="TreeGrafter"/>
</dbReference>
<feature type="compositionally biased region" description="Polar residues" evidence="9">
    <location>
        <begin position="496"/>
        <end position="512"/>
    </location>
</feature>
<dbReference type="InterPro" id="IPR038654">
    <property type="entry name" value="PINIT_sf"/>
</dbReference>
<dbReference type="InterPro" id="IPR013083">
    <property type="entry name" value="Znf_RING/FYVE/PHD"/>
</dbReference>
<dbReference type="InterPro" id="IPR023321">
    <property type="entry name" value="PINIT"/>
</dbReference>
<evidence type="ECO:0000313" key="13">
    <source>
        <dbReference type="Proteomes" id="UP001175271"/>
    </source>
</evidence>
<feature type="region of interest" description="Disordered" evidence="9">
    <location>
        <begin position="480"/>
        <end position="512"/>
    </location>
</feature>
<evidence type="ECO:0000256" key="1">
    <source>
        <dbReference type="ARBA" id="ARBA00004718"/>
    </source>
</evidence>